<evidence type="ECO:0000313" key="2">
    <source>
        <dbReference type="EMBL" id="NIJ56708.1"/>
    </source>
</evidence>
<dbReference type="RefSeq" id="WP_166948403.1">
    <property type="nucleotide sequence ID" value="NZ_JAASQI010000001.1"/>
</dbReference>
<accession>A0ABX0UUS7</accession>
<feature type="region of interest" description="Disordered" evidence="1">
    <location>
        <begin position="1"/>
        <end position="28"/>
    </location>
</feature>
<evidence type="ECO:0000313" key="3">
    <source>
        <dbReference type="Proteomes" id="UP001429580"/>
    </source>
</evidence>
<keyword evidence="3" id="KW-1185">Reference proteome</keyword>
<dbReference type="Proteomes" id="UP001429580">
    <property type="component" value="Unassembled WGS sequence"/>
</dbReference>
<comment type="caution">
    <text evidence="2">The sequence shown here is derived from an EMBL/GenBank/DDBJ whole genome shotgun (WGS) entry which is preliminary data.</text>
</comment>
<protein>
    <submittedName>
        <fullName evidence="2">Localization factor PodJL</fullName>
    </submittedName>
</protein>
<feature type="compositionally biased region" description="Low complexity" evidence="1">
    <location>
        <begin position="1"/>
        <end position="23"/>
    </location>
</feature>
<name>A0ABX0UUS7_9HYPH</name>
<feature type="region of interest" description="Disordered" evidence="1">
    <location>
        <begin position="507"/>
        <end position="544"/>
    </location>
</feature>
<gene>
    <name evidence="2" type="ORF">FHS82_000521</name>
</gene>
<evidence type="ECO:0000256" key="1">
    <source>
        <dbReference type="SAM" id="MobiDB-lite"/>
    </source>
</evidence>
<feature type="compositionally biased region" description="Basic and acidic residues" evidence="1">
    <location>
        <begin position="507"/>
        <end position="518"/>
    </location>
</feature>
<proteinExistence type="predicted"/>
<reference evidence="2 3" key="1">
    <citation type="submission" date="2020-03" db="EMBL/GenBank/DDBJ databases">
        <title>Genomic Encyclopedia of Type Strains, Phase IV (KMG-IV): sequencing the most valuable type-strain genomes for metagenomic binning, comparative biology and taxonomic classification.</title>
        <authorList>
            <person name="Goeker M."/>
        </authorList>
    </citation>
    <scope>NUCLEOTIDE SEQUENCE [LARGE SCALE GENOMIC DNA]</scope>
    <source>
        <strain evidence="2 3">DSM 103870</strain>
    </source>
</reference>
<dbReference type="EMBL" id="JAASQI010000001">
    <property type="protein sequence ID" value="NIJ56708.1"/>
    <property type="molecule type" value="Genomic_DNA"/>
</dbReference>
<organism evidence="2 3">
    <name type="scientific">Pseudochelatococcus lubricantis</name>
    <dbReference type="NCBI Taxonomy" id="1538102"/>
    <lineage>
        <taxon>Bacteria</taxon>
        <taxon>Pseudomonadati</taxon>
        <taxon>Pseudomonadota</taxon>
        <taxon>Alphaproteobacteria</taxon>
        <taxon>Hyphomicrobiales</taxon>
        <taxon>Chelatococcaceae</taxon>
        <taxon>Pseudochelatococcus</taxon>
    </lineage>
</organism>
<sequence>MTSQAQHATPQSAQQQSSQQSWSVKGIAPPVREAVKEAARRSGMTIGEWLSLVITQQADMQQAARPADRPNPRDERWAEIAAHLSRLARRDTARHDTPQAPPHPGIQQAFPASAIERLLRDIAARSEQRSREQATRLAEALTGLARYMANAEERRREDAVRAATQQEQATAELTRTLAAVAKRIRRIEQQTAHRLEHLPKDVTAPLQEAALQQTQAIAAMELRLAHQMHDILRQLQEGRDTRDATPEAGQIEVEDRLARAIVDIRSRQVELARLEAGEDDGAPQQAIIERLEGLSRKLDAALRPATEALQQPELGEVLARLDRIDSRLEEDRPPLELARIEDMVRSLSENVERLHLAGAPDNGGERELHDATSTGVVDRLAEQISHLAQRLDDVARHTRESTAADGAQPVHDGRLQALETSIGALSAQLRGLPQADDASLERMARVAAREALAALSARDDAPDQRTRELRERELRASDTLDAVHSTLERIVDRLALLEEDLRARGLRGKGTEEPERRAAQALARAGATGGPGPETPPADGPENLLARETTGLTENVGFTASFIAAARRAAMAGADETRSQGAEGGDAASDDAATASRRRSLMIGLGALIAATGAAQISAALMHGAARLS</sequence>